<gene>
    <name evidence="1" type="ORF">POL25_15855</name>
</gene>
<proteinExistence type="predicted"/>
<evidence type="ECO:0000313" key="2">
    <source>
        <dbReference type="Proteomes" id="UP001221686"/>
    </source>
</evidence>
<protein>
    <submittedName>
        <fullName evidence="1">Uncharacterized protein</fullName>
    </submittedName>
</protein>
<sequence>MQSPWKCANLQPDSALAEYPTYPDPWTDANQLTHSLWDNCWSRVEVDGTPYHYSKCVMGLSEADAASICEDDCKEYRKGMEEACAVDPDCAIVGSIDCDLDGSYVNSSGVSITGNPSGERPVLKSTLSGWECDGEALLPKDGAYHQFEGSATLVTPQGDSAGVSSFHGYLGYTLTACSPAQCTLTIDSLVGLTKAVEGGYSDAAGAGGLFEVQHMGFQTIAPFTGTWNRSRGTVTFPDATMNTQFWADAVIVDGTPVTSGYGAYNVETDQLVGSLRATDAPLTLNLTIDMMPFYGIVSVSLHTVPPV</sequence>
<reference evidence="1 2" key="1">
    <citation type="submission" date="2022-11" db="EMBL/GenBank/DDBJ databases">
        <title>Minimal conservation of predation-associated metabolite biosynthetic gene clusters underscores biosynthetic potential of Myxococcota including descriptions for ten novel species: Archangium lansinium sp. nov., Myxococcus landrumus sp. nov., Nannocystis bai.</title>
        <authorList>
            <person name="Ahearne A."/>
            <person name="Stevens C."/>
            <person name="Dowd S."/>
        </authorList>
    </citation>
    <scope>NUCLEOTIDE SEQUENCE [LARGE SCALE GENOMIC DNA]</scope>
    <source>
        <strain evidence="1 2">BB15-2</strain>
    </source>
</reference>
<name>A0ABT5E083_9BACT</name>
<evidence type="ECO:0000313" key="1">
    <source>
        <dbReference type="EMBL" id="MDC0718383.1"/>
    </source>
</evidence>
<accession>A0ABT5E083</accession>
<dbReference type="Proteomes" id="UP001221686">
    <property type="component" value="Unassembled WGS sequence"/>
</dbReference>
<dbReference type="EMBL" id="JAQNDL010000001">
    <property type="protein sequence ID" value="MDC0718383.1"/>
    <property type="molecule type" value="Genomic_DNA"/>
</dbReference>
<keyword evidence="2" id="KW-1185">Reference proteome</keyword>
<comment type="caution">
    <text evidence="1">The sequence shown here is derived from an EMBL/GenBank/DDBJ whole genome shotgun (WGS) entry which is preliminary data.</text>
</comment>
<organism evidence="1 2">
    <name type="scientific">Nannocystis bainbridge</name>
    <dbReference type="NCBI Taxonomy" id="2995303"/>
    <lineage>
        <taxon>Bacteria</taxon>
        <taxon>Pseudomonadati</taxon>
        <taxon>Myxococcota</taxon>
        <taxon>Polyangia</taxon>
        <taxon>Nannocystales</taxon>
        <taxon>Nannocystaceae</taxon>
        <taxon>Nannocystis</taxon>
    </lineage>
</organism>
<dbReference type="RefSeq" id="WP_272086859.1">
    <property type="nucleotide sequence ID" value="NZ_JAQNDL010000001.1"/>
</dbReference>